<gene>
    <name evidence="1" type="ORF">KOY49_03665</name>
</gene>
<dbReference type="RefSeq" id="WP_232736051.1">
    <property type="nucleotide sequence ID" value="NZ_CP076459.1"/>
</dbReference>
<name>A0A8F1MA47_9BACT</name>
<accession>A0A8F1MA47</accession>
<dbReference type="EMBL" id="CP076459">
    <property type="protein sequence ID" value="QWQ31254.1"/>
    <property type="molecule type" value="Genomic_DNA"/>
</dbReference>
<reference evidence="1" key="1">
    <citation type="submission" date="2021-06" db="EMBL/GenBank/DDBJ databases">
        <title>An adapted protocol for Saccharibacteria cultivation: two new species join this phylum of Candidate Phyla Radiations.</title>
        <authorList>
            <person name="Ibrahim A."/>
            <person name="Maatouk M."/>
            <person name="Raoult D."/>
            <person name="Bittar F."/>
        </authorList>
    </citation>
    <scope>NUCLEOTIDE SEQUENCE</scope>
    <source>
        <strain evidence="1">IHU2</strain>
    </source>
</reference>
<organism evidence="1 2">
    <name type="scientific">Candidatus Minimicrobia vallesae</name>
    <dbReference type="NCBI Taxonomy" id="2841264"/>
    <lineage>
        <taxon>Bacteria</taxon>
        <taxon>Candidatus Saccharimonadota</taxon>
        <taxon>Candidatus Saccharimonadota incertae sedis</taxon>
        <taxon>Candidatus Minimicrobia</taxon>
    </lineage>
</organism>
<dbReference type="Proteomes" id="UP000677117">
    <property type="component" value="Chromosome"/>
</dbReference>
<evidence type="ECO:0000313" key="1">
    <source>
        <dbReference type="EMBL" id="QWQ31254.1"/>
    </source>
</evidence>
<protein>
    <submittedName>
        <fullName evidence="1">Uncharacterized protein</fullName>
    </submittedName>
</protein>
<sequence>MLEEYNINYTERARLRAIDILKNGKYSRSNLEKTLIDQWKFTKEEATNAVKDLKHENLTD</sequence>
<dbReference type="KEGG" id="mvl:KOY49_03665"/>
<dbReference type="Gene3D" id="1.10.10.10">
    <property type="entry name" value="Winged helix-like DNA-binding domain superfamily/Winged helix DNA-binding domain"/>
    <property type="match status" value="1"/>
</dbReference>
<keyword evidence="2" id="KW-1185">Reference proteome</keyword>
<dbReference type="AlphaFoldDB" id="A0A8F1MA47"/>
<dbReference type="InterPro" id="IPR036388">
    <property type="entry name" value="WH-like_DNA-bd_sf"/>
</dbReference>
<proteinExistence type="predicted"/>
<evidence type="ECO:0000313" key="2">
    <source>
        <dbReference type="Proteomes" id="UP000677117"/>
    </source>
</evidence>